<feature type="compositionally biased region" description="Pro residues" evidence="1">
    <location>
        <begin position="683"/>
        <end position="693"/>
    </location>
</feature>
<feature type="compositionally biased region" description="Polar residues" evidence="1">
    <location>
        <begin position="479"/>
        <end position="492"/>
    </location>
</feature>
<feature type="compositionally biased region" description="Basic and acidic residues" evidence="1">
    <location>
        <begin position="409"/>
        <end position="424"/>
    </location>
</feature>
<feature type="compositionally biased region" description="Polar residues" evidence="1">
    <location>
        <begin position="592"/>
        <end position="602"/>
    </location>
</feature>
<feature type="compositionally biased region" description="Polar residues" evidence="1">
    <location>
        <begin position="60"/>
        <end position="70"/>
    </location>
</feature>
<dbReference type="EMBL" id="ML987215">
    <property type="protein sequence ID" value="KAF2240777.1"/>
    <property type="molecule type" value="Genomic_DNA"/>
</dbReference>
<feature type="compositionally biased region" description="Polar residues" evidence="1">
    <location>
        <begin position="138"/>
        <end position="150"/>
    </location>
</feature>
<gene>
    <name evidence="2" type="ORF">BU26DRAFT_572389</name>
</gene>
<sequence>MARRKWLAALQERLGLSSEKKEGNGAQEVQRQPGWCRFVPPIQTQRQPSAYQLHREATERQQMQAHSQPKQCHHPPFAPLLGDGPRSDASSDVSLHPGLPFKPVAAPYSSLRRRSAYEKRSLSFEDSVDEPTMPSVYRNPSGNIQASYAPTVTEPCTDPDFDIYPTRSPEPESEPEPVPSALKRTLSNGRDHISKLFRLGRTPSTRQPSRIPIPTNASSLEKYRRLGVGLAGQQNKETEERRKIIEGRSKSLRVDKRLRPSMRKKLDTVNASQTCPPLRARQQPARSAVPESWKNRYGPFSTEDLDAAEGVNEAGQGENRLNLSDLPPTGQSAFAPPTRISEPQTHRRASIHIPTPTPPLRPASYPPRNPRNPRQPLASNSDPQIYNEPTYAPPSPLINSCSSNYTEQTHLDHELPDFRPETPQHDPNAGPAIEAPQPQSQFQSPFLITPRVQKLLTQVDRDTDEFRKNPGAPDVQHRISGTTLAPTPQNERPQADTPDTEVLWRDCAEKGIWQECEERLNRVAQKAGDEERERLRRERERVEMEDKTRAMVLRKARPQEVTIPRQQQRLHKDPPHASYALSAGQHGDPTGPHTSLQETDNCNGRDAAWNNLPTASDHRSSLPRLPQNAAPCTSEEPYRTSTLTRPYTLSDANHPMPVHHSTETFTVPPRTSSMQHTSSSRPPAQPVSYPAPPTHQEQPKDTYQPPPVTAQQQMDLRRTMSSQDPPPPSQDDGHPEPQSPKGSRLSKEPPLQQQQQQMLQLSETRTVISLAASRASSAECSATQ</sequence>
<evidence type="ECO:0000313" key="2">
    <source>
        <dbReference type="EMBL" id="KAF2240777.1"/>
    </source>
</evidence>
<feature type="compositionally biased region" description="Polar residues" evidence="1">
    <location>
        <begin position="639"/>
        <end position="651"/>
    </location>
</feature>
<name>A0A6A6HS18_9PLEO</name>
<feature type="region of interest" description="Disordered" evidence="1">
    <location>
        <begin position="13"/>
        <end position="32"/>
    </location>
</feature>
<keyword evidence="3" id="KW-1185">Reference proteome</keyword>
<dbReference type="GeneID" id="54587569"/>
<dbReference type="Proteomes" id="UP000800094">
    <property type="component" value="Unassembled WGS sequence"/>
</dbReference>
<dbReference type="RefSeq" id="XP_033675781.1">
    <property type="nucleotide sequence ID" value="XM_033834239.1"/>
</dbReference>
<feature type="region of interest" description="Disordered" evidence="1">
    <location>
        <begin position="262"/>
        <end position="441"/>
    </location>
</feature>
<feature type="compositionally biased region" description="Polar residues" evidence="1">
    <location>
        <begin position="663"/>
        <end position="681"/>
    </location>
</feature>
<feature type="compositionally biased region" description="Polar residues" evidence="1">
    <location>
        <begin position="397"/>
        <end position="408"/>
    </location>
</feature>
<evidence type="ECO:0000313" key="3">
    <source>
        <dbReference type="Proteomes" id="UP000800094"/>
    </source>
</evidence>
<evidence type="ECO:0000256" key="1">
    <source>
        <dbReference type="SAM" id="MobiDB-lite"/>
    </source>
</evidence>
<feature type="region of interest" description="Disordered" evidence="1">
    <location>
        <begin position="46"/>
        <end position="218"/>
    </location>
</feature>
<feature type="compositionally biased region" description="Pro residues" evidence="1">
    <location>
        <begin position="355"/>
        <end position="370"/>
    </location>
</feature>
<feature type="region of interest" description="Disordered" evidence="1">
    <location>
        <begin position="462"/>
        <end position="499"/>
    </location>
</feature>
<protein>
    <submittedName>
        <fullName evidence="2">Uncharacterized protein</fullName>
    </submittedName>
</protein>
<feature type="compositionally biased region" description="Low complexity" evidence="1">
    <location>
        <begin position="751"/>
        <end position="761"/>
    </location>
</feature>
<feature type="region of interest" description="Disordered" evidence="1">
    <location>
        <begin position="560"/>
        <end position="763"/>
    </location>
</feature>
<organism evidence="2 3">
    <name type="scientific">Trematosphaeria pertusa</name>
    <dbReference type="NCBI Taxonomy" id="390896"/>
    <lineage>
        <taxon>Eukaryota</taxon>
        <taxon>Fungi</taxon>
        <taxon>Dikarya</taxon>
        <taxon>Ascomycota</taxon>
        <taxon>Pezizomycotina</taxon>
        <taxon>Dothideomycetes</taxon>
        <taxon>Pleosporomycetidae</taxon>
        <taxon>Pleosporales</taxon>
        <taxon>Massarineae</taxon>
        <taxon>Trematosphaeriaceae</taxon>
        <taxon>Trematosphaeria</taxon>
    </lineage>
</organism>
<proteinExistence type="predicted"/>
<accession>A0A6A6HS18</accession>
<reference evidence="2" key="1">
    <citation type="journal article" date="2020" name="Stud. Mycol.">
        <title>101 Dothideomycetes genomes: a test case for predicting lifestyles and emergence of pathogens.</title>
        <authorList>
            <person name="Haridas S."/>
            <person name="Albert R."/>
            <person name="Binder M."/>
            <person name="Bloem J."/>
            <person name="Labutti K."/>
            <person name="Salamov A."/>
            <person name="Andreopoulos B."/>
            <person name="Baker S."/>
            <person name="Barry K."/>
            <person name="Bills G."/>
            <person name="Bluhm B."/>
            <person name="Cannon C."/>
            <person name="Castanera R."/>
            <person name="Culley D."/>
            <person name="Daum C."/>
            <person name="Ezra D."/>
            <person name="Gonzalez J."/>
            <person name="Henrissat B."/>
            <person name="Kuo A."/>
            <person name="Liang C."/>
            <person name="Lipzen A."/>
            <person name="Lutzoni F."/>
            <person name="Magnuson J."/>
            <person name="Mondo S."/>
            <person name="Nolan M."/>
            <person name="Ohm R."/>
            <person name="Pangilinan J."/>
            <person name="Park H.-J."/>
            <person name="Ramirez L."/>
            <person name="Alfaro M."/>
            <person name="Sun H."/>
            <person name="Tritt A."/>
            <person name="Yoshinaga Y."/>
            <person name="Zwiers L.-H."/>
            <person name="Turgeon B."/>
            <person name="Goodwin S."/>
            <person name="Spatafora J."/>
            <person name="Crous P."/>
            <person name="Grigoriev I."/>
        </authorList>
    </citation>
    <scope>NUCLEOTIDE SEQUENCE</scope>
    <source>
        <strain evidence="2">CBS 122368</strain>
    </source>
</reference>
<dbReference type="AlphaFoldDB" id="A0A6A6HS18"/>